<protein>
    <submittedName>
        <fullName evidence="1">Uncharacterized protein</fullName>
    </submittedName>
</protein>
<dbReference type="Proteomes" id="UP000249522">
    <property type="component" value="Unassembled WGS sequence"/>
</dbReference>
<dbReference type="AlphaFoldDB" id="A0A2W1LEI4"/>
<evidence type="ECO:0000313" key="2">
    <source>
        <dbReference type="Proteomes" id="UP000249522"/>
    </source>
</evidence>
<proteinExistence type="predicted"/>
<dbReference type="EMBL" id="QKRB01000031">
    <property type="protein sequence ID" value="PZD97079.1"/>
    <property type="molecule type" value="Genomic_DNA"/>
</dbReference>
<name>A0A2W1LEI4_9BACL</name>
<accession>A0A2W1LEI4</accession>
<keyword evidence="2" id="KW-1185">Reference proteome</keyword>
<sequence length="62" mass="7029">MKMYEYLLFIKGFFGLLCPERTAFAFSGWRYGTYSDGGAGFFPLFVSTLRALLLTQEDAAQN</sequence>
<evidence type="ECO:0000313" key="1">
    <source>
        <dbReference type="EMBL" id="PZD97079.1"/>
    </source>
</evidence>
<reference evidence="1 2" key="1">
    <citation type="submission" date="2018-06" db="EMBL/GenBank/DDBJ databases">
        <title>Paenibacillus imtechensis sp. nov.</title>
        <authorList>
            <person name="Pinnaka A.K."/>
            <person name="Singh H."/>
            <person name="Kaur M."/>
        </authorList>
    </citation>
    <scope>NUCLEOTIDE SEQUENCE [LARGE SCALE GENOMIC DNA]</scope>
    <source>
        <strain evidence="1 2">SMB1</strain>
    </source>
</reference>
<organism evidence="1 2">
    <name type="scientific">Paenibacillus sambharensis</name>
    <dbReference type="NCBI Taxonomy" id="1803190"/>
    <lineage>
        <taxon>Bacteria</taxon>
        <taxon>Bacillati</taxon>
        <taxon>Bacillota</taxon>
        <taxon>Bacilli</taxon>
        <taxon>Bacillales</taxon>
        <taxon>Paenibacillaceae</taxon>
        <taxon>Paenibacillus</taxon>
    </lineage>
</organism>
<comment type="caution">
    <text evidence="1">The sequence shown here is derived from an EMBL/GenBank/DDBJ whole genome shotgun (WGS) entry which is preliminary data.</text>
</comment>
<gene>
    <name evidence="1" type="ORF">DNH61_04085</name>
</gene>